<feature type="region of interest" description="Disordered" evidence="1">
    <location>
        <begin position="158"/>
        <end position="185"/>
    </location>
</feature>
<dbReference type="Proteomes" id="UP000177594">
    <property type="component" value="Unassembled WGS sequence"/>
</dbReference>
<protein>
    <recommendedName>
        <fullName evidence="4">Phytanoyl-CoA dioxygenase</fullName>
    </recommendedName>
</protein>
<evidence type="ECO:0008006" key="4">
    <source>
        <dbReference type="Google" id="ProtNLM"/>
    </source>
</evidence>
<proteinExistence type="predicted"/>
<dbReference type="GO" id="GO:0016706">
    <property type="term" value="F:2-oxoglutarate-dependent dioxygenase activity"/>
    <property type="evidence" value="ECO:0007669"/>
    <property type="project" value="UniProtKB-ARBA"/>
</dbReference>
<evidence type="ECO:0000256" key="1">
    <source>
        <dbReference type="SAM" id="MobiDB-lite"/>
    </source>
</evidence>
<accession>A0A1F8EEV2</accession>
<comment type="caution">
    <text evidence="2">The sequence shown here is derived from an EMBL/GenBank/DDBJ whole genome shotgun (WGS) entry which is preliminary data.</text>
</comment>
<organism evidence="2 3">
    <name type="scientific">Candidatus Yanofskybacteria bacterium RIFCSPHIGHO2_01_FULL_39_8b</name>
    <dbReference type="NCBI Taxonomy" id="1802659"/>
    <lineage>
        <taxon>Bacteria</taxon>
        <taxon>Candidatus Yanofskyibacteriota</taxon>
    </lineage>
</organism>
<sequence>MENEIVTAEQLAEGKQFYDRNGYLAVPVLEPKECDGLLRLLEKYADKDFSAEMNLDRKVPELKALMRDKRIVSIIRTLQNNSVIGTLISQILFKKAGTVYANQAWEPHQDNSYPQAPYGAMLTVNIFLEDADRENGCMYVCPRSHAYNKELLPFVPTPSYKEKSSDNQDGSGSNPGNRVEIPPGYQKRDVIVKKGTLLVMHGHMIHGSYANTSTNRSRPLFSITYCNKNASFLKGKNAKREWEPVE</sequence>
<dbReference type="Pfam" id="PF05721">
    <property type="entry name" value="PhyH"/>
    <property type="match status" value="1"/>
</dbReference>
<evidence type="ECO:0000313" key="3">
    <source>
        <dbReference type="Proteomes" id="UP000177594"/>
    </source>
</evidence>
<dbReference type="EMBL" id="MGIZ01000020">
    <property type="protein sequence ID" value="OGM99393.1"/>
    <property type="molecule type" value="Genomic_DNA"/>
</dbReference>
<reference evidence="2 3" key="1">
    <citation type="journal article" date="2016" name="Nat. Commun.">
        <title>Thousands of microbial genomes shed light on interconnected biogeochemical processes in an aquifer system.</title>
        <authorList>
            <person name="Anantharaman K."/>
            <person name="Brown C.T."/>
            <person name="Hug L.A."/>
            <person name="Sharon I."/>
            <person name="Castelle C.J."/>
            <person name="Probst A.J."/>
            <person name="Thomas B.C."/>
            <person name="Singh A."/>
            <person name="Wilkins M.J."/>
            <person name="Karaoz U."/>
            <person name="Brodie E.L."/>
            <person name="Williams K.H."/>
            <person name="Hubbard S.S."/>
            <person name="Banfield J.F."/>
        </authorList>
    </citation>
    <scope>NUCLEOTIDE SEQUENCE [LARGE SCALE GENOMIC DNA]</scope>
</reference>
<dbReference type="SUPFAM" id="SSF51197">
    <property type="entry name" value="Clavaminate synthase-like"/>
    <property type="match status" value="1"/>
</dbReference>
<feature type="compositionally biased region" description="Polar residues" evidence="1">
    <location>
        <begin position="167"/>
        <end position="176"/>
    </location>
</feature>
<dbReference type="PANTHER" id="PTHR20883:SF48">
    <property type="entry name" value="ECTOINE DIOXYGENASE"/>
    <property type="match status" value="1"/>
</dbReference>
<dbReference type="GO" id="GO:0005506">
    <property type="term" value="F:iron ion binding"/>
    <property type="evidence" value="ECO:0007669"/>
    <property type="project" value="UniProtKB-ARBA"/>
</dbReference>
<gene>
    <name evidence="2" type="ORF">A2817_03315</name>
</gene>
<dbReference type="AlphaFoldDB" id="A0A1F8EEV2"/>
<name>A0A1F8EEV2_9BACT</name>
<dbReference type="InterPro" id="IPR008775">
    <property type="entry name" value="Phytyl_CoA_dOase-like"/>
</dbReference>
<dbReference type="PANTHER" id="PTHR20883">
    <property type="entry name" value="PHYTANOYL-COA DIOXYGENASE DOMAIN CONTAINING 1"/>
    <property type="match status" value="1"/>
</dbReference>
<dbReference type="Gene3D" id="2.60.120.620">
    <property type="entry name" value="q2cbj1_9rhob like domain"/>
    <property type="match status" value="1"/>
</dbReference>
<evidence type="ECO:0000313" key="2">
    <source>
        <dbReference type="EMBL" id="OGM99393.1"/>
    </source>
</evidence>